<dbReference type="AlphaFoldDB" id="A0A494XI52"/>
<dbReference type="InterPro" id="IPR008727">
    <property type="entry name" value="PAAR_motif"/>
</dbReference>
<keyword evidence="2" id="KW-1185">Reference proteome</keyword>
<dbReference type="Proteomes" id="UP000280434">
    <property type="component" value="Unassembled WGS sequence"/>
</dbReference>
<dbReference type="CDD" id="cd14744">
    <property type="entry name" value="PAAR_CT_2"/>
    <property type="match status" value="1"/>
</dbReference>
<comment type="caution">
    <text evidence="1">The sequence shown here is derived from an EMBL/GenBank/DDBJ whole genome shotgun (WGS) entry which is preliminary data.</text>
</comment>
<dbReference type="OrthoDB" id="8594232at2"/>
<proteinExistence type="predicted"/>
<dbReference type="RefSeq" id="WP_121278144.1">
    <property type="nucleotide sequence ID" value="NZ_RBZV01000004.1"/>
</dbReference>
<name>A0A494XI52_9BURK</name>
<dbReference type="Pfam" id="PF05488">
    <property type="entry name" value="PAAR_motif"/>
    <property type="match status" value="1"/>
</dbReference>
<protein>
    <submittedName>
        <fullName evidence="1">PAAR domain-containing protein</fullName>
    </submittedName>
</protein>
<evidence type="ECO:0000313" key="2">
    <source>
        <dbReference type="Proteomes" id="UP000280434"/>
    </source>
</evidence>
<gene>
    <name evidence="1" type="ORF">D7S89_13310</name>
</gene>
<sequence>MKRNMLVLGDRTTAGGIVQEGVAAGFNNGTPLAYHGALVHCPACKSNGRLVGAGPSWPMTFDGKQVALENDLCICKCDPPPRMIASKNDMFMTFEGHQLAQMGYAADGSPLSDQAMHAFDEQVRILDEHGEPLANVPYHIRDQSGNEYQGLTDEDGLCPRVSTGSIETLSIAVGVAALEKWKK</sequence>
<dbReference type="EMBL" id="RBZV01000004">
    <property type="protein sequence ID" value="RKP48296.1"/>
    <property type="molecule type" value="Genomic_DNA"/>
</dbReference>
<accession>A0A494XI52</accession>
<reference evidence="1 2" key="1">
    <citation type="submission" date="2018-10" db="EMBL/GenBank/DDBJ databases">
        <title>Paraburkholderia sp. 7MK8-2, isolated from soil.</title>
        <authorList>
            <person name="Gao Z.-H."/>
            <person name="Qiu L.-H."/>
        </authorList>
    </citation>
    <scope>NUCLEOTIDE SEQUENCE [LARGE SCALE GENOMIC DNA]</scope>
    <source>
        <strain evidence="1 2">7MK8-2</strain>
    </source>
</reference>
<evidence type="ECO:0000313" key="1">
    <source>
        <dbReference type="EMBL" id="RKP48296.1"/>
    </source>
</evidence>
<organism evidence="1 2">
    <name type="scientific">Trinickia fusca</name>
    <dbReference type="NCBI Taxonomy" id="2419777"/>
    <lineage>
        <taxon>Bacteria</taxon>
        <taxon>Pseudomonadati</taxon>
        <taxon>Pseudomonadota</taxon>
        <taxon>Betaproteobacteria</taxon>
        <taxon>Burkholderiales</taxon>
        <taxon>Burkholderiaceae</taxon>
        <taxon>Trinickia</taxon>
    </lineage>
</organism>